<evidence type="ECO:0000313" key="2">
    <source>
        <dbReference type="Proteomes" id="UP000035763"/>
    </source>
</evidence>
<reference evidence="1 2" key="1">
    <citation type="journal article" date="2013" name="ISME J.">
        <title>A metabolic model for members of the genus Tetrasphaera involved in enhanced biological phosphorus removal.</title>
        <authorList>
            <person name="Kristiansen R."/>
            <person name="Nguyen H.T.T."/>
            <person name="Saunders A.M."/>
            <person name="Nielsen J.L."/>
            <person name="Wimmer R."/>
            <person name="Le V.Q."/>
            <person name="McIlroy S.J."/>
            <person name="Petrovski S."/>
            <person name="Seviour R.J."/>
            <person name="Calteau A."/>
            <person name="Nielsen K.L."/>
            <person name="Nielsen P.H."/>
        </authorList>
    </citation>
    <scope>NUCLEOTIDE SEQUENCE [LARGE SCALE GENOMIC DNA]</scope>
    <source>
        <strain evidence="1 2">Ben110</strain>
    </source>
</reference>
<evidence type="ECO:0000313" key="1">
    <source>
        <dbReference type="EMBL" id="CCH73151.1"/>
    </source>
</evidence>
<accession>W6JWK5</accession>
<gene>
    <name evidence="1" type="ORF">BN11_2370008</name>
</gene>
<organism evidence="1 2">
    <name type="scientific">Nostocoides australiense Ben110</name>
    <dbReference type="NCBI Taxonomy" id="1193182"/>
    <lineage>
        <taxon>Bacteria</taxon>
        <taxon>Bacillati</taxon>
        <taxon>Actinomycetota</taxon>
        <taxon>Actinomycetes</taxon>
        <taxon>Micrococcales</taxon>
        <taxon>Intrasporangiaceae</taxon>
        <taxon>Nostocoides</taxon>
    </lineage>
</organism>
<dbReference type="AlphaFoldDB" id="W6JWK5"/>
<name>W6JWK5_9MICO</name>
<proteinExistence type="predicted"/>
<sequence length="169" mass="18247">MVSCRYYYFLTLPLAPTTDQAVIDAFRAVAEGGRPSASDLQRVPRFPAEIIAGWDRWLAADEGGGPLAGAPVKLARIEGGDGPLALTIEFSIHDDANADGGWVFEYWLYTVSAPPVPGTRQVVGIRQADRWDEPELISLGDDGVRVGERFLSWPDLRAALAGHLDASAP</sequence>
<dbReference type="STRING" id="1193182.BN11_2370008"/>
<dbReference type="Proteomes" id="UP000035763">
    <property type="component" value="Unassembled WGS sequence"/>
</dbReference>
<protein>
    <submittedName>
        <fullName evidence="1">Uncharacterized protein</fullName>
    </submittedName>
</protein>
<dbReference type="EMBL" id="CAJA01000154">
    <property type="protein sequence ID" value="CCH73151.1"/>
    <property type="molecule type" value="Genomic_DNA"/>
</dbReference>
<keyword evidence="2" id="KW-1185">Reference proteome</keyword>
<comment type="caution">
    <text evidence="1">The sequence shown here is derived from an EMBL/GenBank/DDBJ whole genome shotgun (WGS) entry which is preliminary data.</text>
</comment>